<sequence>MCSYSAKCATHMYGVKYATRIAAAYYLRFLRDSGEFQVNERRECRAKCRAIILLYQISANALLLAKSQLRVLEVSDESVETNLANFEFSVSLCLLKEGRKEGSHEGVRTIYQETVNRNNCRQRVVSADNSRAADSTATGLSDSGSRWSDRLTEGFGGSADRARYPPHRIYVAAYVHP</sequence>
<feature type="region of interest" description="Disordered" evidence="1">
    <location>
        <begin position="126"/>
        <end position="145"/>
    </location>
</feature>
<dbReference type="Proteomes" id="UP000078492">
    <property type="component" value="Unassembled WGS sequence"/>
</dbReference>
<proteinExistence type="predicted"/>
<keyword evidence="3" id="KW-1185">Reference proteome</keyword>
<dbReference type="EMBL" id="KQ981064">
    <property type="protein sequence ID" value="KYN09866.1"/>
    <property type="molecule type" value="Genomic_DNA"/>
</dbReference>
<organism evidence="2 3">
    <name type="scientific">Trachymyrmex cornetzi</name>
    <dbReference type="NCBI Taxonomy" id="471704"/>
    <lineage>
        <taxon>Eukaryota</taxon>
        <taxon>Metazoa</taxon>
        <taxon>Ecdysozoa</taxon>
        <taxon>Arthropoda</taxon>
        <taxon>Hexapoda</taxon>
        <taxon>Insecta</taxon>
        <taxon>Pterygota</taxon>
        <taxon>Neoptera</taxon>
        <taxon>Endopterygota</taxon>
        <taxon>Hymenoptera</taxon>
        <taxon>Apocrita</taxon>
        <taxon>Aculeata</taxon>
        <taxon>Formicoidea</taxon>
        <taxon>Formicidae</taxon>
        <taxon>Myrmicinae</taxon>
        <taxon>Trachymyrmex</taxon>
    </lineage>
</organism>
<gene>
    <name evidence="2" type="ORF">ALC57_17989</name>
</gene>
<evidence type="ECO:0000313" key="2">
    <source>
        <dbReference type="EMBL" id="KYN09866.1"/>
    </source>
</evidence>
<name>A0A151ISQ4_9HYME</name>
<evidence type="ECO:0000256" key="1">
    <source>
        <dbReference type="SAM" id="MobiDB-lite"/>
    </source>
</evidence>
<dbReference type="AlphaFoldDB" id="A0A151ISQ4"/>
<accession>A0A151ISQ4</accession>
<reference evidence="2 3" key="1">
    <citation type="submission" date="2015-09" db="EMBL/GenBank/DDBJ databases">
        <title>Trachymyrmex cornetzi WGS genome.</title>
        <authorList>
            <person name="Nygaard S."/>
            <person name="Hu H."/>
            <person name="Boomsma J."/>
            <person name="Zhang G."/>
        </authorList>
    </citation>
    <scope>NUCLEOTIDE SEQUENCE [LARGE SCALE GENOMIC DNA]</scope>
    <source>
        <strain evidence="2">Tcor2-1</strain>
        <tissue evidence="2">Whole body</tissue>
    </source>
</reference>
<protein>
    <submittedName>
        <fullName evidence="2">Uncharacterized protein</fullName>
    </submittedName>
</protein>
<evidence type="ECO:0000313" key="3">
    <source>
        <dbReference type="Proteomes" id="UP000078492"/>
    </source>
</evidence>